<keyword evidence="1" id="KW-0663">Pyridoxal phosphate</keyword>
<keyword evidence="2" id="KW-0805">Transcription regulation</keyword>
<feature type="domain" description="HTH gntR-type" evidence="5">
    <location>
        <begin position="10"/>
        <end position="78"/>
    </location>
</feature>
<sequence>MITVNPGGAVPSYEQIRSQIADLIGSGQLAADQRLPPVRQLAADLGVAPGTVAKAYSLLESEGHITASKSGGTHVASGRRHPENVQTAANQYVKAVAGTDLEQAISAVRSAWNLQYASA</sequence>
<organism evidence="6 7">
    <name type="scientific">Microbacterium aurantiacum</name>
    <dbReference type="NCBI Taxonomy" id="162393"/>
    <lineage>
        <taxon>Bacteria</taxon>
        <taxon>Bacillati</taxon>
        <taxon>Actinomycetota</taxon>
        <taxon>Actinomycetes</taxon>
        <taxon>Micrococcales</taxon>
        <taxon>Microbacteriaceae</taxon>
        <taxon>Microbacterium</taxon>
    </lineage>
</organism>
<dbReference type="SMART" id="SM00345">
    <property type="entry name" value="HTH_GNTR"/>
    <property type="match status" value="1"/>
</dbReference>
<evidence type="ECO:0000256" key="3">
    <source>
        <dbReference type="ARBA" id="ARBA00023125"/>
    </source>
</evidence>
<dbReference type="GeneID" id="301458109"/>
<dbReference type="Pfam" id="PF00392">
    <property type="entry name" value="GntR"/>
    <property type="match status" value="1"/>
</dbReference>
<dbReference type="Proteomes" id="UP001183582">
    <property type="component" value="Unassembled WGS sequence"/>
</dbReference>
<evidence type="ECO:0000256" key="4">
    <source>
        <dbReference type="ARBA" id="ARBA00023163"/>
    </source>
</evidence>
<protein>
    <submittedName>
        <fullName evidence="6">GntR family transcriptional regulator</fullName>
    </submittedName>
</protein>
<keyword evidence="3" id="KW-0238">DNA-binding</keyword>
<proteinExistence type="predicted"/>
<keyword evidence="4" id="KW-0804">Transcription</keyword>
<dbReference type="AlphaFoldDB" id="A0AAJ2HM12"/>
<dbReference type="InterPro" id="IPR051446">
    <property type="entry name" value="HTH_trans_reg/aminotransferase"/>
</dbReference>
<dbReference type="InterPro" id="IPR036390">
    <property type="entry name" value="WH_DNA-bd_sf"/>
</dbReference>
<dbReference type="InterPro" id="IPR036388">
    <property type="entry name" value="WH-like_DNA-bd_sf"/>
</dbReference>
<dbReference type="PANTHER" id="PTHR46577:SF1">
    <property type="entry name" value="HTH-TYPE TRANSCRIPTIONAL REGULATORY PROTEIN GABR"/>
    <property type="match status" value="1"/>
</dbReference>
<dbReference type="GO" id="GO:0003677">
    <property type="term" value="F:DNA binding"/>
    <property type="evidence" value="ECO:0007669"/>
    <property type="project" value="UniProtKB-KW"/>
</dbReference>
<evidence type="ECO:0000313" key="7">
    <source>
        <dbReference type="Proteomes" id="UP001183582"/>
    </source>
</evidence>
<dbReference type="PROSITE" id="PS50949">
    <property type="entry name" value="HTH_GNTR"/>
    <property type="match status" value="1"/>
</dbReference>
<dbReference type="Gene3D" id="1.10.10.10">
    <property type="entry name" value="Winged helix-like DNA-binding domain superfamily/Winged helix DNA-binding domain"/>
    <property type="match status" value="1"/>
</dbReference>
<dbReference type="GO" id="GO:0003700">
    <property type="term" value="F:DNA-binding transcription factor activity"/>
    <property type="evidence" value="ECO:0007669"/>
    <property type="project" value="InterPro"/>
</dbReference>
<dbReference type="InterPro" id="IPR000524">
    <property type="entry name" value="Tscrpt_reg_HTH_GntR"/>
</dbReference>
<dbReference type="PANTHER" id="PTHR46577">
    <property type="entry name" value="HTH-TYPE TRANSCRIPTIONAL REGULATORY PROTEIN GABR"/>
    <property type="match status" value="1"/>
</dbReference>
<evidence type="ECO:0000259" key="5">
    <source>
        <dbReference type="PROSITE" id="PS50949"/>
    </source>
</evidence>
<name>A0AAJ2HM12_9MICO</name>
<reference evidence="6 7" key="1">
    <citation type="submission" date="2021-06" db="EMBL/GenBank/DDBJ databases">
        <title>Genome-based taxonomic framework of Microbacterium strains isolated from marine environment, the description of four new species and reclassification of four preexisting species.</title>
        <authorList>
            <person name="Lee S.D."/>
            <person name="Kim S.-M."/>
            <person name="Byeon Y.-S."/>
            <person name="Yang H.L."/>
            <person name="Kim I.S."/>
        </authorList>
    </citation>
    <scope>NUCLEOTIDE SEQUENCE [LARGE SCALE GENOMIC DNA]</scope>
    <source>
        <strain evidence="6 7">KACC 20514</strain>
    </source>
</reference>
<evidence type="ECO:0000256" key="2">
    <source>
        <dbReference type="ARBA" id="ARBA00023015"/>
    </source>
</evidence>
<accession>A0AAJ2HM12</accession>
<comment type="caution">
    <text evidence="6">The sequence shown here is derived from an EMBL/GenBank/DDBJ whole genome shotgun (WGS) entry which is preliminary data.</text>
</comment>
<evidence type="ECO:0000313" key="6">
    <source>
        <dbReference type="EMBL" id="MDS0245498.1"/>
    </source>
</evidence>
<dbReference type="RefSeq" id="WP_310891255.1">
    <property type="nucleotide sequence ID" value="NZ_BAAAGR010000001.1"/>
</dbReference>
<gene>
    <name evidence="6" type="ORF">KZC50_07715</name>
</gene>
<dbReference type="EMBL" id="JAHWXH010000001">
    <property type="protein sequence ID" value="MDS0245498.1"/>
    <property type="molecule type" value="Genomic_DNA"/>
</dbReference>
<dbReference type="CDD" id="cd07377">
    <property type="entry name" value="WHTH_GntR"/>
    <property type="match status" value="1"/>
</dbReference>
<evidence type="ECO:0000256" key="1">
    <source>
        <dbReference type="ARBA" id="ARBA00022898"/>
    </source>
</evidence>
<dbReference type="SUPFAM" id="SSF46785">
    <property type="entry name" value="Winged helix' DNA-binding domain"/>
    <property type="match status" value="1"/>
</dbReference>